<sequence>MLAVSLPDNSMLRYAFSRISMNKIVTLLAIFLCSKIDTKNNFDK</sequence>
<proteinExistence type="predicted"/>
<dbReference type="EMBL" id="AALC02000026">
    <property type="protein sequence ID" value="EEQ06466.1"/>
    <property type="molecule type" value="Genomic_DNA"/>
</dbReference>
<keyword evidence="2" id="KW-1185">Reference proteome</keyword>
<accession>A0ABM9XYH3</accession>
<evidence type="ECO:0008006" key="3">
    <source>
        <dbReference type="Google" id="ProtNLM"/>
    </source>
</evidence>
<protein>
    <recommendedName>
        <fullName evidence="3">Lipoprotein</fullName>
    </recommendedName>
</protein>
<organism evidence="1 2">
    <name type="scientific">Yersinia bercovieri ATCC 43970</name>
    <dbReference type="NCBI Taxonomy" id="349968"/>
    <lineage>
        <taxon>Bacteria</taxon>
        <taxon>Pseudomonadati</taxon>
        <taxon>Pseudomonadota</taxon>
        <taxon>Gammaproteobacteria</taxon>
        <taxon>Enterobacterales</taxon>
        <taxon>Yersiniaceae</taxon>
        <taxon>Yersinia</taxon>
    </lineage>
</organism>
<reference evidence="1" key="1">
    <citation type="submission" date="2008-12" db="EMBL/GenBank/DDBJ databases">
        <title>Annotation of the Yersinia bercovieri ATCC 43970 genome.</title>
        <authorList>
            <person name="Read T.D."/>
            <person name="Akmal A."/>
            <person name="Bishop-Lilly K."/>
            <person name="Chen P.E."/>
            <person name="Cook C."/>
            <person name="Kiley M.P."/>
            <person name="Lentz S."/>
            <person name="Mateczun A."/>
            <person name="Nagarajan N."/>
            <person name="Nolan N."/>
            <person name="Osborne B.I."/>
            <person name="Pop M."/>
            <person name="Sozhamannan S."/>
            <person name="Stewart A.C."/>
            <person name="Sulakvelidze A."/>
            <person name="Thomason B."/>
            <person name="Willner K."/>
            <person name="Zwick M.E."/>
        </authorList>
    </citation>
    <scope>NUCLEOTIDE SEQUENCE [LARGE SCALE GENOMIC DNA]</scope>
    <source>
        <strain evidence="1">ATCC 43970</strain>
    </source>
</reference>
<dbReference type="Proteomes" id="UP000010319">
    <property type="component" value="Unassembled WGS sequence"/>
</dbReference>
<name>A0ABM9XYH3_YERBE</name>
<evidence type="ECO:0000313" key="2">
    <source>
        <dbReference type="Proteomes" id="UP000010319"/>
    </source>
</evidence>
<gene>
    <name evidence="1" type="ORF">yberc0001_33540</name>
</gene>
<evidence type="ECO:0000313" key="1">
    <source>
        <dbReference type="EMBL" id="EEQ06466.1"/>
    </source>
</evidence>
<comment type="caution">
    <text evidence="1">The sequence shown here is derived from an EMBL/GenBank/DDBJ whole genome shotgun (WGS) entry which is preliminary data.</text>
</comment>